<evidence type="ECO:0000313" key="2">
    <source>
        <dbReference type="Proteomes" id="UP000231501"/>
    </source>
</evidence>
<dbReference type="Gene3D" id="3.40.390.10">
    <property type="entry name" value="Collagenase (Catalytic Domain)"/>
    <property type="match status" value="1"/>
</dbReference>
<dbReference type="EMBL" id="PEOG01000067">
    <property type="protein sequence ID" value="PIM51383.1"/>
    <property type="molecule type" value="Genomic_DNA"/>
</dbReference>
<sequence>MAADARRAAPRMTASAATAVPVAAGWAADRTRCVDQRLAQLARRLTRYLAAAALALAWSGALAQFVPPEAGKTPAAPAVRDQEIAECRPGERQTWGDGRDRPIASRALRFAYRHDNAPPWFSESQVMALVTRSAEAWSACGLKLTVIAVTRGQIPPEDAIQILWSDVGSRGQFALANVGARSLSIGPALFALLRERNPGHPAAQTLQMVLSHEMGHFLGLMAHSKRCVDTMSYYDNGKGERCMLRDPKSWGSVVEYRSTLPTACDIERCRALNR</sequence>
<organism evidence="1 2">
    <name type="scientific">Roseateles chitinivorans</name>
    <dbReference type="NCBI Taxonomy" id="2917965"/>
    <lineage>
        <taxon>Bacteria</taxon>
        <taxon>Pseudomonadati</taxon>
        <taxon>Pseudomonadota</taxon>
        <taxon>Betaproteobacteria</taxon>
        <taxon>Burkholderiales</taxon>
        <taxon>Sphaerotilaceae</taxon>
        <taxon>Roseateles</taxon>
    </lineage>
</organism>
<accession>A0A2G9C4P1</accession>
<comment type="caution">
    <text evidence="1">The sequence shown here is derived from an EMBL/GenBank/DDBJ whole genome shotgun (WGS) entry which is preliminary data.</text>
</comment>
<name>A0A2G9C4P1_9BURK</name>
<dbReference type="GO" id="GO:0008237">
    <property type="term" value="F:metallopeptidase activity"/>
    <property type="evidence" value="ECO:0007669"/>
    <property type="project" value="InterPro"/>
</dbReference>
<dbReference type="InterPro" id="IPR024079">
    <property type="entry name" value="MetalloPept_cat_dom_sf"/>
</dbReference>
<dbReference type="SUPFAM" id="SSF55486">
    <property type="entry name" value="Metalloproteases ('zincins'), catalytic domain"/>
    <property type="match status" value="1"/>
</dbReference>
<protein>
    <submittedName>
        <fullName evidence="1">Uncharacterized protein</fullName>
    </submittedName>
</protein>
<proteinExistence type="predicted"/>
<evidence type="ECO:0000313" key="1">
    <source>
        <dbReference type="EMBL" id="PIM51383.1"/>
    </source>
</evidence>
<keyword evidence="2" id="KW-1185">Reference proteome</keyword>
<dbReference type="Proteomes" id="UP000231501">
    <property type="component" value="Unassembled WGS sequence"/>
</dbReference>
<dbReference type="AlphaFoldDB" id="A0A2G9C4P1"/>
<reference evidence="1 2" key="1">
    <citation type="submission" date="2017-11" db="EMBL/GenBank/DDBJ databases">
        <title>Draft genome sequence of Mitsuaria sp. HWN-4.</title>
        <authorList>
            <person name="Gundlapally S.R."/>
        </authorList>
    </citation>
    <scope>NUCLEOTIDE SEQUENCE [LARGE SCALE GENOMIC DNA]</scope>
    <source>
        <strain evidence="1 2">HWN-4</strain>
    </source>
</reference>
<gene>
    <name evidence="1" type="ORF">CS062_20155</name>
</gene>